<dbReference type="Proteomes" id="UP001469365">
    <property type="component" value="Unassembled WGS sequence"/>
</dbReference>
<protein>
    <submittedName>
        <fullName evidence="1">Uncharacterized protein</fullName>
    </submittedName>
</protein>
<reference evidence="1 2" key="1">
    <citation type="submission" date="2024-04" db="EMBL/GenBank/DDBJ databases">
        <title>draft genome sequnece of Paenibacillus filicis.</title>
        <authorList>
            <person name="Kim D.-U."/>
        </authorList>
    </citation>
    <scope>NUCLEOTIDE SEQUENCE [LARGE SCALE GENOMIC DNA]</scope>
    <source>
        <strain evidence="1 2">KACC14197</strain>
    </source>
</reference>
<gene>
    <name evidence="1" type="ORF">WMW72_16790</name>
</gene>
<name>A0ABU9DL44_9BACL</name>
<organism evidence="1 2">
    <name type="scientific">Paenibacillus filicis</name>
    <dbReference type="NCBI Taxonomy" id="669464"/>
    <lineage>
        <taxon>Bacteria</taxon>
        <taxon>Bacillati</taxon>
        <taxon>Bacillota</taxon>
        <taxon>Bacilli</taxon>
        <taxon>Bacillales</taxon>
        <taxon>Paenibacillaceae</taxon>
        <taxon>Paenibacillus</taxon>
    </lineage>
</organism>
<accession>A0ABU9DL44</accession>
<evidence type="ECO:0000313" key="2">
    <source>
        <dbReference type="Proteomes" id="UP001469365"/>
    </source>
</evidence>
<dbReference type="EMBL" id="JBBPCC010000010">
    <property type="protein sequence ID" value="MEK8129565.1"/>
    <property type="molecule type" value="Genomic_DNA"/>
</dbReference>
<dbReference type="RefSeq" id="WP_341416674.1">
    <property type="nucleotide sequence ID" value="NZ_JBBPCC010000010.1"/>
</dbReference>
<proteinExistence type="predicted"/>
<comment type="caution">
    <text evidence="1">The sequence shown here is derived from an EMBL/GenBank/DDBJ whole genome shotgun (WGS) entry which is preliminary data.</text>
</comment>
<sequence>MDKVKKALKKREAVFETTEVLTTNVYKVSPEQKEEHDRLTTGRIEKLQEDAIPNILERYEQRLKEIQLQRQSNADGGEMTTRSKK</sequence>
<keyword evidence="2" id="KW-1185">Reference proteome</keyword>
<evidence type="ECO:0000313" key="1">
    <source>
        <dbReference type="EMBL" id="MEK8129565.1"/>
    </source>
</evidence>